<accession>A0A0V0SFH5</accession>
<sequence>MLNPLIYIKNRWKQRTTNYKWGPVPERHTATLGDDVIDYVVLKADLKKMFIPLKLEMSLHAVLLSESATWRTSPKRFWDKLDIRDQDDIGLTY</sequence>
<comment type="caution">
    <text evidence="2">The sequence shown here is derived from an EMBL/GenBank/DDBJ whole genome shotgun (WGS) entry which is preliminary data.</text>
</comment>
<evidence type="ECO:0000313" key="1">
    <source>
        <dbReference type="EMBL" id="KRX12447.1"/>
    </source>
</evidence>
<evidence type="ECO:0000313" key="2">
    <source>
        <dbReference type="EMBL" id="KRX25568.1"/>
    </source>
</evidence>
<name>A0A0V0SFH5_9BILA</name>
<protein>
    <submittedName>
        <fullName evidence="2">Uncharacterized protein</fullName>
    </submittedName>
</protein>
<dbReference type="EMBL" id="JYDL01000394">
    <property type="protein sequence ID" value="KRX12447.1"/>
    <property type="molecule type" value="Genomic_DNA"/>
</dbReference>
<organism evidence="2 3">
    <name type="scientific">Trichinella nelsoni</name>
    <dbReference type="NCBI Taxonomy" id="6336"/>
    <lineage>
        <taxon>Eukaryota</taxon>
        <taxon>Metazoa</taxon>
        <taxon>Ecdysozoa</taxon>
        <taxon>Nematoda</taxon>
        <taxon>Enoplea</taxon>
        <taxon>Dorylaimia</taxon>
        <taxon>Trichinellida</taxon>
        <taxon>Trichinellidae</taxon>
        <taxon>Trichinella</taxon>
    </lineage>
</organism>
<evidence type="ECO:0000313" key="3">
    <source>
        <dbReference type="Proteomes" id="UP000054630"/>
    </source>
</evidence>
<gene>
    <name evidence="2" type="ORF">T07_4818</name>
    <name evidence="1" type="ORF">T07_598</name>
</gene>
<dbReference type="Proteomes" id="UP000054630">
    <property type="component" value="Unassembled WGS sequence"/>
</dbReference>
<keyword evidence="3" id="KW-1185">Reference proteome</keyword>
<dbReference type="OrthoDB" id="5933605at2759"/>
<dbReference type="AlphaFoldDB" id="A0A0V0SFH5"/>
<proteinExistence type="predicted"/>
<reference evidence="2 3" key="1">
    <citation type="submission" date="2015-01" db="EMBL/GenBank/DDBJ databases">
        <title>Evolution of Trichinella species and genotypes.</title>
        <authorList>
            <person name="Korhonen P.K."/>
            <person name="Edoardo P."/>
            <person name="Giuseppe L.R."/>
            <person name="Gasser R.B."/>
        </authorList>
    </citation>
    <scope>NUCLEOTIDE SEQUENCE [LARGE SCALE GENOMIC DNA]</scope>
    <source>
        <strain evidence="2">ISS37</strain>
    </source>
</reference>
<dbReference type="EMBL" id="JYDL01000011">
    <property type="protein sequence ID" value="KRX25568.1"/>
    <property type="molecule type" value="Genomic_DNA"/>
</dbReference>